<evidence type="ECO:0000256" key="4">
    <source>
        <dbReference type="ARBA" id="ARBA00022989"/>
    </source>
</evidence>
<accession>A0ABX0V784</accession>
<keyword evidence="4 6" id="KW-1133">Transmembrane helix</keyword>
<evidence type="ECO:0000313" key="8">
    <source>
        <dbReference type="EMBL" id="NIJ60314.1"/>
    </source>
</evidence>
<keyword evidence="2" id="KW-1003">Cell membrane</keyword>
<keyword evidence="9" id="KW-1185">Reference proteome</keyword>
<feature type="transmembrane region" description="Helical" evidence="6">
    <location>
        <begin position="191"/>
        <end position="214"/>
    </location>
</feature>
<evidence type="ECO:0000259" key="7">
    <source>
        <dbReference type="Pfam" id="PF00892"/>
    </source>
</evidence>
<evidence type="ECO:0000313" key="9">
    <source>
        <dbReference type="Proteomes" id="UP001429580"/>
    </source>
</evidence>
<sequence>MSGASAPYGQTSDPFAARAALLLVAFLWGVNYIATNFGLRAFSPWTFRTLSFLAGAALLAMLAPMIGASLRVHKVSDRVHLIASGLFACGGFGALSAIAILYTSTGRAAICAYTMPIWVALAARVFLKESLTTARMISLALCAGGLLVLLWPLIQAGVSLGALAAIGSAICWAIGIVYLKWARVPAHPLAVAIYQLLAGALVSIIGMMFTGLGVDGPIGVLPWFGLLYGVVAGTAIAYPLWFKVLDRLPAGTAGLGTLLVPVFGVIASSIVLGERPTPADLIGFALILIAAVIALRAPAQPIQT</sequence>
<dbReference type="InterPro" id="IPR000620">
    <property type="entry name" value="EamA_dom"/>
</dbReference>
<dbReference type="InterPro" id="IPR050638">
    <property type="entry name" value="AA-Vitamin_Transporters"/>
</dbReference>
<feature type="transmembrane region" description="Helical" evidence="6">
    <location>
        <begin position="220"/>
        <end position="241"/>
    </location>
</feature>
<keyword evidence="5 6" id="KW-0472">Membrane</keyword>
<feature type="transmembrane region" description="Helical" evidence="6">
    <location>
        <begin position="134"/>
        <end position="154"/>
    </location>
</feature>
<feature type="domain" description="EamA" evidence="7">
    <location>
        <begin position="20"/>
        <end position="150"/>
    </location>
</feature>
<feature type="transmembrane region" description="Helical" evidence="6">
    <location>
        <begin position="160"/>
        <end position="179"/>
    </location>
</feature>
<comment type="caution">
    <text evidence="8">The sequence shown here is derived from an EMBL/GenBank/DDBJ whole genome shotgun (WGS) entry which is preliminary data.</text>
</comment>
<dbReference type="SUPFAM" id="SSF103481">
    <property type="entry name" value="Multidrug resistance efflux transporter EmrE"/>
    <property type="match status" value="2"/>
</dbReference>
<dbReference type="InterPro" id="IPR037185">
    <property type="entry name" value="EmrE-like"/>
</dbReference>
<gene>
    <name evidence="8" type="ORF">FHS82_004185</name>
</gene>
<evidence type="ECO:0000256" key="2">
    <source>
        <dbReference type="ARBA" id="ARBA00022475"/>
    </source>
</evidence>
<dbReference type="Pfam" id="PF00892">
    <property type="entry name" value="EamA"/>
    <property type="match status" value="2"/>
</dbReference>
<dbReference type="Proteomes" id="UP001429580">
    <property type="component" value="Unassembled WGS sequence"/>
</dbReference>
<feature type="transmembrane region" description="Helical" evidence="6">
    <location>
        <begin position="79"/>
        <end position="101"/>
    </location>
</feature>
<keyword evidence="3 6" id="KW-0812">Transmembrane</keyword>
<dbReference type="PANTHER" id="PTHR32322">
    <property type="entry name" value="INNER MEMBRANE TRANSPORTER"/>
    <property type="match status" value="1"/>
</dbReference>
<comment type="subcellular location">
    <subcellularLocation>
        <location evidence="1">Cell membrane</location>
        <topology evidence="1">Multi-pass membrane protein</topology>
    </subcellularLocation>
</comment>
<protein>
    <submittedName>
        <fullName evidence="8">Drug/metabolite transporter (DMT)-like permease</fullName>
    </submittedName>
</protein>
<evidence type="ECO:0000256" key="5">
    <source>
        <dbReference type="ARBA" id="ARBA00023136"/>
    </source>
</evidence>
<proteinExistence type="predicted"/>
<evidence type="ECO:0000256" key="6">
    <source>
        <dbReference type="SAM" id="Phobius"/>
    </source>
</evidence>
<feature type="transmembrane region" description="Helical" evidence="6">
    <location>
        <begin position="20"/>
        <end position="39"/>
    </location>
</feature>
<name>A0ABX0V784_9HYPH</name>
<dbReference type="EMBL" id="JAASQI010000022">
    <property type="protein sequence ID" value="NIJ60314.1"/>
    <property type="molecule type" value="Genomic_DNA"/>
</dbReference>
<feature type="transmembrane region" description="Helical" evidence="6">
    <location>
        <begin position="279"/>
        <end position="299"/>
    </location>
</feature>
<dbReference type="RefSeq" id="WP_166956660.1">
    <property type="nucleotide sequence ID" value="NZ_JAASQI010000022.1"/>
</dbReference>
<dbReference type="Gene3D" id="1.10.3730.20">
    <property type="match status" value="1"/>
</dbReference>
<organism evidence="8 9">
    <name type="scientific">Pseudochelatococcus lubricantis</name>
    <dbReference type="NCBI Taxonomy" id="1538102"/>
    <lineage>
        <taxon>Bacteria</taxon>
        <taxon>Pseudomonadati</taxon>
        <taxon>Pseudomonadota</taxon>
        <taxon>Alphaproteobacteria</taxon>
        <taxon>Hyphomicrobiales</taxon>
        <taxon>Chelatococcaceae</taxon>
        <taxon>Pseudochelatococcus</taxon>
    </lineage>
</organism>
<feature type="transmembrane region" description="Helical" evidence="6">
    <location>
        <begin position="253"/>
        <end position="273"/>
    </location>
</feature>
<reference evidence="8 9" key="1">
    <citation type="submission" date="2020-03" db="EMBL/GenBank/DDBJ databases">
        <title>Genomic Encyclopedia of Type Strains, Phase IV (KMG-IV): sequencing the most valuable type-strain genomes for metagenomic binning, comparative biology and taxonomic classification.</title>
        <authorList>
            <person name="Goeker M."/>
        </authorList>
    </citation>
    <scope>NUCLEOTIDE SEQUENCE [LARGE SCALE GENOMIC DNA]</scope>
    <source>
        <strain evidence="8 9">DSM 103870</strain>
    </source>
</reference>
<feature type="domain" description="EamA" evidence="7">
    <location>
        <begin position="160"/>
        <end position="295"/>
    </location>
</feature>
<evidence type="ECO:0000256" key="3">
    <source>
        <dbReference type="ARBA" id="ARBA00022692"/>
    </source>
</evidence>
<feature type="transmembrane region" description="Helical" evidence="6">
    <location>
        <begin position="45"/>
        <end position="67"/>
    </location>
</feature>
<feature type="transmembrane region" description="Helical" evidence="6">
    <location>
        <begin position="107"/>
        <end position="127"/>
    </location>
</feature>
<dbReference type="PANTHER" id="PTHR32322:SF18">
    <property type="entry name" value="S-ADENOSYLMETHIONINE_S-ADENOSYLHOMOCYSTEINE TRANSPORTER"/>
    <property type="match status" value="1"/>
</dbReference>
<evidence type="ECO:0000256" key="1">
    <source>
        <dbReference type="ARBA" id="ARBA00004651"/>
    </source>
</evidence>